<protein>
    <submittedName>
        <fullName evidence="1">DUF2855 family protein</fullName>
    </submittedName>
</protein>
<dbReference type="EMBL" id="JABFCX010000003">
    <property type="protein sequence ID" value="NNU17571.1"/>
    <property type="molecule type" value="Genomic_DNA"/>
</dbReference>
<dbReference type="Proteomes" id="UP000536835">
    <property type="component" value="Unassembled WGS sequence"/>
</dbReference>
<keyword evidence="2" id="KW-1185">Reference proteome</keyword>
<sequence>MTTITELRVRRGDLANSEIAEYQHQGLEDGEALLEVERFGLTANNVTYGIVGEQIGYWQFFPTPDAPETGIIPVWGFGKVVASKSADLAEGEELYGYFPMGSHMVIKPKRRGANVMDTSPHRAQLPPAYNAYRLTAEENDAVRERKDARAVLFPLFATSYIIADWLEDNDFFGAEQVVVTSASSKTSFGTGHTIKRLGKGLPVIGLTSPHRKEFVRELKAFDEVLGYDEVAEIADKPTAFVDMSGNAEVITGVHKHLGDNVKNSAIVGATHWQAPRQREPLPGAKPTMFFAPAQIQKRDTERGAGALMGDALGAWVAISDGLGDRLVYEHLKGPKDVQQVWTDTVKGEVDPSRGIVCSF</sequence>
<evidence type="ECO:0000313" key="1">
    <source>
        <dbReference type="EMBL" id="NNU17571.1"/>
    </source>
</evidence>
<comment type="caution">
    <text evidence="1">The sequence shown here is derived from an EMBL/GenBank/DDBJ whole genome shotgun (WGS) entry which is preliminary data.</text>
</comment>
<reference evidence="1 2" key="1">
    <citation type="submission" date="2020-05" db="EMBL/GenBank/DDBJ databases">
        <title>Parvularcula mediterraneae sp. nov., isolated from polypropylene straw from shallow seawater of the seashore of Laganas in Zakynthos island, Greece.</title>
        <authorList>
            <person name="Szabo I."/>
            <person name="Al-Omari J."/>
            <person name="Rado J."/>
            <person name="Szerdahelyi G.S."/>
        </authorList>
    </citation>
    <scope>NUCLEOTIDE SEQUENCE [LARGE SCALE GENOMIC DNA]</scope>
    <source>
        <strain evidence="1 2">ZS-1/3</strain>
    </source>
</reference>
<gene>
    <name evidence="1" type="ORF">HK107_14665</name>
</gene>
<name>A0A7Y3W6R8_9PROT</name>
<dbReference type="AlphaFoldDB" id="A0A7Y3W6R8"/>
<proteinExistence type="predicted"/>
<dbReference type="Pfam" id="PF11017">
    <property type="entry name" value="DUF2855"/>
    <property type="match status" value="1"/>
</dbReference>
<dbReference type="InterPro" id="IPR021276">
    <property type="entry name" value="DUF2855"/>
</dbReference>
<dbReference type="RefSeq" id="WP_173201128.1">
    <property type="nucleotide sequence ID" value="NZ_JABFCX010000003.1"/>
</dbReference>
<evidence type="ECO:0000313" key="2">
    <source>
        <dbReference type="Proteomes" id="UP000536835"/>
    </source>
</evidence>
<organism evidence="1 2">
    <name type="scientific">Parvularcula mediterranea</name>
    <dbReference type="NCBI Taxonomy" id="2732508"/>
    <lineage>
        <taxon>Bacteria</taxon>
        <taxon>Pseudomonadati</taxon>
        <taxon>Pseudomonadota</taxon>
        <taxon>Alphaproteobacteria</taxon>
        <taxon>Parvularculales</taxon>
        <taxon>Parvularculaceae</taxon>
        <taxon>Parvularcula</taxon>
    </lineage>
</organism>
<accession>A0A7Y3W6R8</accession>